<feature type="repeat" description="ANK" evidence="1">
    <location>
        <begin position="81"/>
        <end position="114"/>
    </location>
</feature>
<dbReference type="PROSITE" id="PS50088">
    <property type="entry name" value="ANK_REPEAT"/>
    <property type="match status" value="1"/>
</dbReference>
<organism evidence="2 3">
    <name type="scientific">Mytilus galloprovincialis</name>
    <name type="common">Mediterranean mussel</name>
    <dbReference type="NCBI Taxonomy" id="29158"/>
    <lineage>
        <taxon>Eukaryota</taxon>
        <taxon>Metazoa</taxon>
        <taxon>Spiralia</taxon>
        <taxon>Lophotrochozoa</taxon>
        <taxon>Mollusca</taxon>
        <taxon>Bivalvia</taxon>
        <taxon>Autobranchia</taxon>
        <taxon>Pteriomorphia</taxon>
        <taxon>Mytilida</taxon>
        <taxon>Mytiloidea</taxon>
        <taxon>Mytilidae</taxon>
        <taxon>Mytilinae</taxon>
        <taxon>Mytilus</taxon>
    </lineage>
</organism>
<dbReference type="PANTHER" id="PTHR24133">
    <property type="entry name" value="ANKYRIN DOMAIN-CONTAINING"/>
    <property type="match status" value="1"/>
</dbReference>
<dbReference type="AlphaFoldDB" id="A0A8B6C854"/>
<dbReference type="OrthoDB" id="539213at2759"/>
<evidence type="ECO:0000313" key="3">
    <source>
        <dbReference type="Proteomes" id="UP000596742"/>
    </source>
</evidence>
<accession>A0A8B6C854</accession>
<dbReference type="Proteomes" id="UP000596742">
    <property type="component" value="Unassembled WGS sequence"/>
</dbReference>
<comment type="caution">
    <text evidence="2">The sequence shown here is derived from an EMBL/GenBank/DDBJ whole genome shotgun (WGS) entry which is preliminary data.</text>
</comment>
<dbReference type="PANTHER" id="PTHR24133:SF40">
    <property type="entry name" value="ANKYRIN REPEAT DOMAIN 44"/>
    <property type="match status" value="1"/>
</dbReference>
<dbReference type="Gene3D" id="1.25.40.20">
    <property type="entry name" value="Ankyrin repeat-containing domain"/>
    <property type="match status" value="1"/>
</dbReference>
<dbReference type="InterPro" id="IPR002110">
    <property type="entry name" value="Ankyrin_rpt"/>
</dbReference>
<dbReference type="PROSITE" id="PS50297">
    <property type="entry name" value="ANK_REP_REGION"/>
    <property type="match status" value="1"/>
</dbReference>
<dbReference type="InterPro" id="IPR036770">
    <property type="entry name" value="Ankyrin_rpt-contain_sf"/>
</dbReference>
<dbReference type="Pfam" id="PF12796">
    <property type="entry name" value="Ank_2"/>
    <property type="match status" value="1"/>
</dbReference>
<dbReference type="SMART" id="SM00248">
    <property type="entry name" value="ANK"/>
    <property type="match status" value="3"/>
</dbReference>
<evidence type="ECO:0000313" key="2">
    <source>
        <dbReference type="EMBL" id="VDI00977.1"/>
    </source>
</evidence>
<dbReference type="InterPro" id="IPR052391">
    <property type="entry name" value="E3_Ligase-Neurotoxin"/>
</dbReference>
<name>A0A8B6C854_MYTGA</name>
<dbReference type="SUPFAM" id="SSF48403">
    <property type="entry name" value="Ankyrin repeat"/>
    <property type="match status" value="1"/>
</dbReference>
<keyword evidence="3" id="KW-1185">Reference proteome</keyword>
<protein>
    <submittedName>
        <fullName evidence="2">Uncharacterized protein</fullName>
    </submittedName>
</protein>
<gene>
    <name evidence="2" type="ORF">MGAL_10B042184</name>
</gene>
<dbReference type="EMBL" id="UYJE01001294">
    <property type="protein sequence ID" value="VDI00977.1"/>
    <property type="molecule type" value="Genomic_DNA"/>
</dbReference>
<sequence length="332" mass="37862">MENYQEKEMLLKAVAQGKIKLVKLLVDGGVDVNFQGYDGKTPLIVACSFVAKNKNSDSESLMNLINILIKGGADTNAHDMKGRTPLMYAVRHFLSTDIIKLLLDNGANPTILDNNGRNTLHYIKRKCLPFYRCIFQRYLGPELSSHDLQIFNNCPHNSTNKLIFSQSTFNMEDNIFRRASDSTDTCRQNKLKLPKRKCNSYSNQSFIINKTIPKENECDKQALRPYEKCSIAEGDKKPCKDDIRIIQMNEYTLKKNNESDTLSSNAASAKIYQSDKMEDRNRKTTVDNLTCKRVLKSSFRSSENVWQGISKFENKMMQAGMTNIPVKLPPIF</sequence>
<evidence type="ECO:0000256" key="1">
    <source>
        <dbReference type="PROSITE-ProRule" id="PRU00023"/>
    </source>
</evidence>
<proteinExistence type="predicted"/>
<keyword evidence="1" id="KW-0040">ANK repeat</keyword>
<reference evidence="2" key="1">
    <citation type="submission" date="2018-11" db="EMBL/GenBank/DDBJ databases">
        <authorList>
            <person name="Alioto T."/>
            <person name="Alioto T."/>
        </authorList>
    </citation>
    <scope>NUCLEOTIDE SEQUENCE</scope>
</reference>